<dbReference type="GO" id="GO:0016491">
    <property type="term" value="F:oxidoreductase activity"/>
    <property type="evidence" value="ECO:0007669"/>
    <property type="project" value="UniProtKB-KW"/>
</dbReference>
<dbReference type="EMBL" id="PDNA01000296">
    <property type="protein sequence ID" value="PGG98393.1"/>
    <property type="molecule type" value="Genomic_DNA"/>
</dbReference>
<evidence type="ECO:0008006" key="4">
    <source>
        <dbReference type="Google" id="ProtNLM"/>
    </source>
</evidence>
<dbReference type="InterPro" id="IPR036291">
    <property type="entry name" value="NAD(P)-bd_dom_sf"/>
</dbReference>
<dbReference type="OrthoDB" id="2898509at2759"/>
<gene>
    <name evidence="2" type="ORF">AJ80_09543</name>
</gene>
<protein>
    <recommendedName>
        <fullName evidence="4">Ketoreductase (KR) domain-containing protein</fullName>
    </recommendedName>
</protein>
<dbReference type="AlphaFoldDB" id="A0A2B7WGD5"/>
<dbReference type="SUPFAM" id="SSF51735">
    <property type="entry name" value="NAD(P)-binding Rossmann-fold domains"/>
    <property type="match status" value="1"/>
</dbReference>
<evidence type="ECO:0000313" key="3">
    <source>
        <dbReference type="Proteomes" id="UP000224634"/>
    </source>
</evidence>
<dbReference type="Pfam" id="PF00106">
    <property type="entry name" value="adh_short"/>
    <property type="match status" value="1"/>
</dbReference>
<dbReference type="InterPro" id="IPR052228">
    <property type="entry name" value="Sec_Metab_Biosynth_Oxidored"/>
</dbReference>
<dbReference type="InterPro" id="IPR002347">
    <property type="entry name" value="SDR_fam"/>
</dbReference>
<dbReference type="PANTHER" id="PTHR47534">
    <property type="entry name" value="YALI0E05731P"/>
    <property type="match status" value="1"/>
</dbReference>
<dbReference type="Proteomes" id="UP000224634">
    <property type="component" value="Unassembled WGS sequence"/>
</dbReference>
<comment type="caution">
    <text evidence="2">The sequence shown here is derived from an EMBL/GenBank/DDBJ whole genome shotgun (WGS) entry which is preliminary data.</text>
</comment>
<accession>A0A2B7WGD5</accession>
<evidence type="ECO:0000256" key="1">
    <source>
        <dbReference type="ARBA" id="ARBA00023002"/>
    </source>
</evidence>
<keyword evidence="3" id="KW-1185">Reference proteome</keyword>
<dbReference type="PANTHER" id="PTHR47534:SF3">
    <property type="entry name" value="ALCOHOL DEHYDROGENASE-LIKE C-TERMINAL DOMAIN-CONTAINING PROTEIN"/>
    <property type="match status" value="1"/>
</dbReference>
<organism evidence="2 3">
    <name type="scientific">Polytolypa hystricis (strain UAMH7299)</name>
    <dbReference type="NCBI Taxonomy" id="1447883"/>
    <lineage>
        <taxon>Eukaryota</taxon>
        <taxon>Fungi</taxon>
        <taxon>Dikarya</taxon>
        <taxon>Ascomycota</taxon>
        <taxon>Pezizomycotina</taxon>
        <taxon>Eurotiomycetes</taxon>
        <taxon>Eurotiomycetidae</taxon>
        <taxon>Onygenales</taxon>
        <taxon>Onygenales incertae sedis</taxon>
        <taxon>Polytolypa</taxon>
    </lineage>
</organism>
<keyword evidence="1" id="KW-0560">Oxidoreductase</keyword>
<sequence length="318" mass="34850">MVSLTTVRASIESLRTTAPGQVYLFVGGTSGIGEHALRQLARLAPKPKVYIVGRSPQKAQSLLDDLRASNPEAEFVFLHRDVSLVRDTDEVCKVLLAEEGRLDGLFLSAGYAPYDGRADTVEGLDAAMTTGFYTRAQFMKTLLPLLNAAPAPRVVAIFAGAKGGRLIETDLGLNKPGNFTLMNFVLGSATMLSLAMARLAAQNPKISFMHAYPSFVWTPALTNGSSGWKKFLLKYVIGPLIWPFGLSAAEAGDRALDYVVSEKYAVKEERKGELYLLNWNGEIEKPPKLLVEYEKREIGEKVWEHLEEVLDVALNATS</sequence>
<dbReference type="STRING" id="1447883.A0A2B7WGD5"/>
<proteinExistence type="predicted"/>
<reference evidence="2 3" key="1">
    <citation type="submission" date="2017-10" db="EMBL/GenBank/DDBJ databases">
        <title>Comparative genomics in systemic dimorphic fungi from Ajellomycetaceae.</title>
        <authorList>
            <person name="Munoz J.F."/>
            <person name="Mcewen J.G."/>
            <person name="Clay O.K."/>
            <person name="Cuomo C.A."/>
        </authorList>
    </citation>
    <scope>NUCLEOTIDE SEQUENCE [LARGE SCALE GENOMIC DNA]</scope>
    <source>
        <strain evidence="2 3">UAMH7299</strain>
    </source>
</reference>
<dbReference type="Gene3D" id="3.40.50.720">
    <property type="entry name" value="NAD(P)-binding Rossmann-like Domain"/>
    <property type="match status" value="1"/>
</dbReference>
<evidence type="ECO:0000313" key="2">
    <source>
        <dbReference type="EMBL" id="PGG98393.1"/>
    </source>
</evidence>
<name>A0A2B7WGD5_POLH7</name>